<accession>A0ABV1W0B3</accession>
<evidence type="ECO:0000256" key="4">
    <source>
        <dbReference type="ARBA" id="ARBA00022989"/>
    </source>
</evidence>
<feature type="transmembrane region" description="Helical" evidence="7">
    <location>
        <begin position="36"/>
        <end position="58"/>
    </location>
</feature>
<feature type="transmembrane region" description="Helical" evidence="7">
    <location>
        <begin position="297"/>
        <end position="320"/>
    </location>
</feature>
<evidence type="ECO:0000313" key="9">
    <source>
        <dbReference type="Proteomes" id="UP001458415"/>
    </source>
</evidence>
<reference evidence="8 9" key="1">
    <citation type="submission" date="2024-06" db="EMBL/GenBank/DDBJ databases">
        <title>The Natural Products Discovery Center: Release of the First 8490 Sequenced Strains for Exploring Actinobacteria Biosynthetic Diversity.</title>
        <authorList>
            <person name="Kalkreuter E."/>
            <person name="Kautsar S.A."/>
            <person name="Yang D."/>
            <person name="Bader C.D."/>
            <person name="Teijaro C.N."/>
            <person name="Fluegel L."/>
            <person name="Davis C.M."/>
            <person name="Simpson J.R."/>
            <person name="Lauterbach L."/>
            <person name="Steele A.D."/>
            <person name="Gui C."/>
            <person name="Meng S."/>
            <person name="Li G."/>
            <person name="Viehrig K."/>
            <person name="Ye F."/>
            <person name="Su P."/>
            <person name="Kiefer A.F."/>
            <person name="Nichols A."/>
            <person name="Cepeda A.J."/>
            <person name="Yan W."/>
            <person name="Fan B."/>
            <person name="Jiang Y."/>
            <person name="Adhikari A."/>
            <person name="Zheng C.-J."/>
            <person name="Schuster L."/>
            <person name="Cowan T.M."/>
            <person name="Smanski M.J."/>
            <person name="Chevrette M.G."/>
            <person name="De Carvalho L.P.S."/>
            <person name="Shen B."/>
        </authorList>
    </citation>
    <scope>NUCLEOTIDE SEQUENCE [LARGE SCALE GENOMIC DNA]</scope>
    <source>
        <strain evidence="8 9">NPDC000634</strain>
    </source>
</reference>
<feature type="compositionally biased region" description="Polar residues" evidence="6">
    <location>
        <begin position="1"/>
        <end position="10"/>
    </location>
</feature>
<evidence type="ECO:0000313" key="8">
    <source>
        <dbReference type="EMBL" id="MER6977627.1"/>
    </source>
</evidence>
<organism evidence="8 9">
    <name type="scientific">Streptomyces carpinensis</name>
    <dbReference type="NCBI Taxonomy" id="66369"/>
    <lineage>
        <taxon>Bacteria</taxon>
        <taxon>Bacillati</taxon>
        <taxon>Actinomycetota</taxon>
        <taxon>Actinomycetes</taxon>
        <taxon>Kitasatosporales</taxon>
        <taxon>Streptomycetaceae</taxon>
        <taxon>Streptomyces</taxon>
    </lineage>
</organism>
<evidence type="ECO:0000256" key="5">
    <source>
        <dbReference type="ARBA" id="ARBA00023136"/>
    </source>
</evidence>
<dbReference type="InterPro" id="IPR050367">
    <property type="entry name" value="APC_superfamily"/>
</dbReference>
<proteinExistence type="predicted"/>
<feature type="transmembrane region" description="Helical" evidence="7">
    <location>
        <begin position="64"/>
        <end position="88"/>
    </location>
</feature>
<dbReference type="Pfam" id="PF13520">
    <property type="entry name" value="AA_permease_2"/>
    <property type="match status" value="1"/>
</dbReference>
<evidence type="ECO:0000256" key="7">
    <source>
        <dbReference type="SAM" id="Phobius"/>
    </source>
</evidence>
<dbReference type="InterPro" id="IPR002293">
    <property type="entry name" value="AA/rel_permease1"/>
</dbReference>
<dbReference type="Gene3D" id="1.20.1740.10">
    <property type="entry name" value="Amino acid/polyamine transporter I"/>
    <property type="match status" value="1"/>
</dbReference>
<protein>
    <submittedName>
        <fullName evidence="8">APC family permease</fullName>
    </submittedName>
</protein>
<evidence type="ECO:0000256" key="3">
    <source>
        <dbReference type="ARBA" id="ARBA00022692"/>
    </source>
</evidence>
<keyword evidence="2" id="KW-1003">Cell membrane</keyword>
<dbReference type="PANTHER" id="PTHR42770">
    <property type="entry name" value="AMINO ACID TRANSPORTER-RELATED"/>
    <property type="match status" value="1"/>
</dbReference>
<keyword evidence="3 7" id="KW-0812">Transmembrane</keyword>
<dbReference type="PANTHER" id="PTHR42770:SF16">
    <property type="entry name" value="AMINO ACID PERMEASE"/>
    <property type="match status" value="1"/>
</dbReference>
<feature type="transmembrane region" description="Helical" evidence="7">
    <location>
        <begin position="254"/>
        <end position="277"/>
    </location>
</feature>
<evidence type="ECO:0000256" key="2">
    <source>
        <dbReference type="ARBA" id="ARBA00022475"/>
    </source>
</evidence>
<dbReference type="EMBL" id="JBEPCU010000144">
    <property type="protein sequence ID" value="MER6977627.1"/>
    <property type="molecule type" value="Genomic_DNA"/>
</dbReference>
<keyword evidence="5 7" id="KW-0472">Membrane</keyword>
<dbReference type="Proteomes" id="UP001458415">
    <property type="component" value="Unassembled WGS sequence"/>
</dbReference>
<feature type="transmembrane region" description="Helical" evidence="7">
    <location>
        <begin position="214"/>
        <end position="233"/>
    </location>
</feature>
<keyword evidence="4 7" id="KW-1133">Transmembrane helix</keyword>
<dbReference type="PIRSF" id="PIRSF006060">
    <property type="entry name" value="AA_transporter"/>
    <property type="match status" value="1"/>
</dbReference>
<name>A0ABV1W0B3_9ACTN</name>
<feature type="transmembrane region" description="Helical" evidence="7">
    <location>
        <begin position="109"/>
        <end position="136"/>
    </location>
</feature>
<gene>
    <name evidence="8" type="ORF">ABT317_11560</name>
</gene>
<feature type="transmembrane region" description="Helical" evidence="7">
    <location>
        <begin position="454"/>
        <end position="476"/>
    </location>
</feature>
<comment type="subcellular location">
    <subcellularLocation>
        <location evidence="1">Cell membrane</location>
        <topology evidence="1">Multi-pass membrane protein</topology>
    </subcellularLocation>
</comment>
<feature type="transmembrane region" description="Helical" evidence="7">
    <location>
        <begin position="151"/>
        <end position="169"/>
    </location>
</feature>
<feature type="transmembrane region" description="Helical" evidence="7">
    <location>
        <begin position="383"/>
        <end position="410"/>
    </location>
</feature>
<comment type="caution">
    <text evidence="8">The sequence shown here is derived from an EMBL/GenBank/DDBJ whole genome shotgun (WGS) entry which is preliminary data.</text>
</comment>
<feature type="transmembrane region" description="Helical" evidence="7">
    <location>
        <begin position="358"/>
        <end position="377"/>
    </location>
</feature>
<feature type="region of interest" description="Disordered" evidence="6">
    <location>
        <begin position="1"/>
        <end position="23"/>
    </location>
</feature>
<evidence type="ECO:0000256" key="1">
    <source>
        <dbReference type="ARBA" id="ARBA00004651"/>
    </source>
</evidence>
<feature type="transmembrane region" description="Helical" evidence="7">
    <location>
        <begin position="422"/>
        <end position="442"/>
    </location>
</feature>
<sequence length="492" mass="52284">MNDNPKTKTVPSPERVDDHDVSPAGSYQLRGRMGTVGLLFTVLAFTAPLGVVFGFVSVNISFGIGVPIAFIAVAVLMALFAAGFTAMTKAVPRAGAFYTYIREGLGRPAGLGGSFLALVTYGFNVVSCIVVSGISVNNLLRAFATGLDTPWWLWSLIMFAAAWILSYFSVELSAKVLSVILVIEVTVVSIFDIVMFVNGGPEGNSVEPWNPANLITPSIGVLLLFSIGVFNGFEATAVYRDEVRKPSVTIPRATFIAVIFLGVFYAISAYGLILSAGTSNAVDVAAGDPAAMMPNALIQYLGVWANQIVSVLIVTSYFASGLSLQNILSRYTHSLAVDGIFPRSIAKVHDKHGSPHRAAVTVGAVLLIVMIVLIAKGGDPNGLYAAAAGVAFYGMLLLLAFTAIAIIVYFRRNSHGISFWRTLIAPTVALIGIGFALITASFNMELLVTGGPVLLTILLLIPYLSIIVGVITAVVLRRRNPDTYQRIGRAVD</sequence>
<evidence type="ECO:0000256" key="6">
    <source>
        <dbReference type="SAM" id="MobiDB-lite"/>
    </source>
</evidence>
<keyword evidence="9" id="KW-1185">Reference proteome</keyword>
<feature type="transmembrane region" description="Helical" evidence="7">
    <location>
        <begin position="176"/>
        <end position="194"/>
    </location>
</feature>